<dbReference type="Proteomes" id="UP000830583">
    <property type="component" value="Chromosome"/>
</dbReference>
<feature type="transmembrane region" description="Helical" evidence="1">
    <location>
        <begin position="120"/>
        <end position="137"/>
    </location>
</feature>
<dbReference type="EMBL" id="CP096205">
    <property type="protein sequence ID" value="UPQ80551.1"/>
    <property type="molecule type" value="Genomic_DNA"/>
</dbReference>
<accession>A0ABY4KID4</accession>
<keyword evidence="1" id="KW-0812">Transmembrane</keyword>
<organism evidence="2 3">
    <name type="scientific">Flavobacterium azooxidireducens</name>
    <dbReference type="NCBI Taxonomy" id="1871076"/>
    <lineage>
        <taxon>Bacteria</taxon>
        <taxon>Pseudomonadati</taxon>
        <taxon>Bacteroidota</taxon>
        <taxon>Flavobacteriia</taxon>
        <taxon>Flavobacteriales</taxon>
        <taxon>Flavobacteriaceae</taxon>
        <taxon>Flavobacterium</taxon>
    </lineage>
</organism>
<protein>
    <recommendedName>
        <fullName evidence="4">DUF1048 domain-containing protein</fullName>
    </recommendedName>
</protein>
<feature type="transmembrane region" description="Helical" evidence="1">
    <location>
        <begin position="186"/>
        <end position="206"/>
    </location>
</feature>
<feature type="transmembrane region" description="Helical" evidence="1">
    <location>
        <begin position="97"/>
        <end position="114"/>
    </location>
</feature>
<evidence type="ECO:0008006" key="4">
    <source>
        <dbReference type="Google" id="ProtNLM"/>
    </source>
</evidence>
<evidence type="ECO:0000313" key="2">
    <source>
        <dbReference type="EMBL" id="UPQ80551.1"/>
    </source>
</evidence>
<gene>
    <name evidence="2" type="ORF">M0M57_06840</name>
</gene>
<dbReference type="RefSeq" id="WP_248436444.1">
    <property type="nucleotide sequence ID" value="NZ_CP096205.1"/>
</dbReference>
<keyword evidence="1" id="KW-0472">Membrane</keyword>
<evidence type="ECO:0000313" key="3">
    <source>
        <dbReference type="Proteomes" id="UP000830583"/>
    </source>
</evidence>
<keyword evidence="1" id="KW-1133">Transmembrane helix</keyword>
<evidence type="ECO:0000256" key="1">
    <source>
        <dbReference type="SAM" id="Phobius"/>
    </source>
</evidence>
<keyword evidence="3" id="KW-1185">Reference proteome</keyword>
<reference evidence="2" key="1">
    <citation type="submission" date="2022-04" db="EMBL/GenBank/DDBJ databases">
        <title>Consumption of N2O by Flavobacterium azooxidireducens sp. nov. isolated from Decomposing Leaf Litter of Phragmites australis (Cav.).</title>
        <authorList>
            <person name="Behrendt U."/>
            <person name="Spanner T."/>
            <person name="Augustin J."/>
            <person name="Horn M.A."/>
            <person name="Kolb S."/>
            <person name="Ulrich A."/>
        </authorList>
    </citation>
    <scope>NUCLEOTIDE SEQUENCE</scope>
    <source>
        <strain evidence="2">IGB 4-14</strain>
    </source>
</reference>
<name>A0ABY4KID4_9FLAO</name>
<sequence length="224" mass="26702">MKLSIEQIQQVEKYLAKFEIKYFEVYAEVLDHIILSVEEILSTEDISLQQAIIKAKEQDFGKFGFQSMIQQRSDELNKNCRKHYNAMIKSYFKMPEIVMTFFVFISFFAVISLFEKPIRIASVLLISLSVLVLIDWIRQRKLFKFNNKKVLKMESLSYYSNGVFLWMYFSNVLVGLGKENFEKYELAFKITFSILFTMCFLSFLIFMQIRKKVVEETKELQFMQ</sequence>
<proteinExistence type="predicted"/>
<feature type="transmembrane region" description="Helical" evidence="1">
    <location>
        <begin position="158"/>
        <end position="174"/>
    </location>
</feature>